<reference evidence="2 3" key="1">
    <citation type="submission" date="2019-09" db="EMBL/GenBank/DDBJ databases">
        <authorList>
            <person name="Ou C."/>
        </authorList>
    </citation>
    <scope>NUCLEOTIDE SEQUENCE [LARGE SCALE GENOMIC DNA]</scope>
    <source>
        <strain evidence="2">S2</strain>
        <tissue evidence="2">Leaf</tissue>
    </source>
</reference>
<comment type="caution">
    <text evidence="2">The sequence shown here is derived from an EMBL/GenBank/DDBJ whole genome shotgun (WGS) entry which is preliminary data.</text>
</comment>
<dbReference type="Proteomes" id="UP000327157">
    <property type="component" value="Chromosome 15"/>
</dbReference>
<dbReference type="AlphaFoldDB" id="A0A5N5GPB3"/>
<evidence type="ECO:0000313" key="2">
    <source>
        <dbReference type="EMBL" id="KAB2617415.1"/>
    </source>
</evidence>
<keyword evidence="3" id="KW-1185">Reference proteome</keyword>
<evidence type="ECO:0000256" key="1">
    <source>
        <dbReference type="SAM" id="MobiDB-lite"/>
    </source>
</evidence>
<evidence type="ECO:0000313" key="3">
    <source>
        <dbReference type="Proteomes" id="UP000327157"/>
    </source>
</evidence>
<reference evidence="2 3" key="3">
    <citation type="submission" date="2019-11" db="EMBL/GenBank/DDBJ databases">
        <title>A de novo genome assembly of a pear dwarfing rootstock.</title>
        <authorList>
            <person name="Wang F."/>
            <person name="Wang J."/>
            <person name="Li S."/>
            <person name="Zhang Y."/>
            <person name="Fang M."/>
            <person name="Ma L."/>
            <person name="Zhao Y."/>
            <person name="Jiang S."/>
        </authorList>
    </citation>
    <scope>NUCLEOTIDE SEQUENCE [LARGE SCALE GENOMIC DNA]</scope>
    <source>
        <strain evidence="2">S2</strain>
        <tissue evidence="2">Leaf</tissue>
    </source>
</reference>
<proteinExistence type="predicted"/>
<sequence>MAEHRESSHALPAEKLQPRKQEQVVDGGKIQRPNLTTRINGQSMARSRQQPPRGSAKPQLWTPTYPSSDPIPKFVFSNISALETSNSTD</sequence>
<organism evidence="2 3">
    <name type="scientific">Pyrus ussuriensis x Pyrus communis</name>
    <dbReference type="NCBI Taxonomy" id="2448454"/>
    <lineage>
        <taxon>Eukaryota</taxon>
        <taxon>Viridiplantae</taxon>
        <taxon>Streptophyta</taxon>
        <taxon>Embryophyta</taxon>
        <taxon>Tracheophyta</taxon>
        <taxon>Spermatophyta</taxon>
        <taxon>Magnoliopsida</taxon>
        <taxon>eudicotyledons</taxon>
        <taxon>Gunneridae</taxon>
        <taxon>Pentapetalae</taxon>
        <taxon>rosids</taxon>
        <taxon>fabids</taxon>
        <taxon>Rosales</taxon>
        <taxon>Rosaceae</taxon>
        <taxon>Amygdaloideae</taxon>
        <taxon>Maleae</taxon>
        <taxon>Pyrus</taxon>
    </lineage>
</organism>
<dbReference type="EMBL" id="SMOL01000401">
    <property type="protein sequence ID" value="KAB2617415.1"/>
    <property type="molecule type" value="Genomic_DNA"/>
</dbReference>
<protein>
    <submittedName>
        <fullName evidence="2">WRKY transcription factor 32</fullName>
    </submittedName>
</protein>
<gene>
    <name evidence="2" type="ORF">D8674_013284</name>
</gene>
<accession>A0A5N5GPB3</accession>
<feature type="region of interest" description="Disordered" evidence="1">
    <location>
        <begin position="1"/>
        <end position="69"/>
    </location>
</feature>
<reference evidence="3" key="2">
    <citation type="submission" date="2019-10" db="EMBL/GenBank/DDBJ databases">
        <title>A de novo genome assembly of a pear dwarfing rootstock.</title>
        <authorList>
            <person name="Wang F."/>
            <person name="Wang J."/>
            <person name="Li S."/>
            <person name="Zhang Y."/>
            <person name="Fang M."/>
            <person name="Ma L."/>
            <person name="Zhao Y."/>
            <person name="Jiang S."/>
        </authorList>
    </citation>
    <scope>NUCLEOTIDE SEQUENCE [LARGE SCALE GENOMIC DNA]</scope>
</reference>
<feature type="compositionally biased region" description="Polar residues" evidence="1">
    <location>
        <begin position="33"/>
        <end position="52"/>
    </location>
</feature>
<name>A0A5N5GPB3_9ROSA</name>